<geneLocation type="plasmid" evidence="2">
    <name>paeca2</name>
</geneLocation>
<dbReference type="EMBL" id="CP039628">
    <property type="protein sequence ID" value="QLI60523.1"/>
    <property type="molecule type" value="Genomic_DNA"/>
</dbReference>
<gene>
    <name evidence="1" type="ORF">C1C91_23425</name>
</gene>
<dbReference type="GO" id="GO:0006402">
    <property type="term" value="P:mRNA catabolic process"/>
    <property type="evidence" value="ECO:0007669"/>
    <property type="project" value="TreeGrafter"/>
</dbReference>
<dbReference type="GO" id="GO:0003677">
    <property type="term" value="F:DNA binding"/>
    <property type="evidence" value="ECO:0007669"/>
    <property type="project" value="InterPro"/>
</dbReference>
<dbReference type="GO" id="GO:0004521">
    <property type="term" value="F:RNA endonuclease activity"/>
    <property type="evidence" value="ECO:0007669"/>
    <property type="project" value="TreeGrafter"/>
</dbReference>
<dbReference type="Pfam" id="PF02452">
    <property type="entry name" value="PemK_toxin"/>
    <property type="match status" value="1"/>
</dbReference>
<accession>A0A7D5UKQ0</accession>
<protein>
    <submittedName>
        <fullName evidence="1">Type II toxin-antitoxin system ChpB family toxin</fullName>
    </submittedName>
</protein>
<dbReference type="Proteomes" id="UP000266778">
    <property type="component" value="Plasmid pAeca2"/>
</dbReference>
<keyword evidence="1" id="KW-0614">Plasmid</keyword>
<dbReference type="InterPro" id="IPR011067">
    <property type="entry name" value="Plasmid_toxin/cell-grow_inhib"/>
</dbReference>
<organism evidence="1 2">
    <name type="scientific">Aeromonas caviae</name>
    <name type="common">Aeromonas punctata</name>
    <dbReference type="NCBI Taxonomy" id="648"/>
    <lineage>
        <taxon>Bacteria</taxon>
        <taxon>Pseudomonadati</taxon>
        <taxon>Pseudomonadota</taxon>
        <taxon>Gammaproteobacteria</taxon>
        <taxon>Aeromonadales</taxon>
        <taxon>Aeromonadaceae</taxon>
        <taxon>Aeromonas</taxon>
    </lineage>
</organism>
<dbReference type="SUPFAM" id="SSF50118">
    <property type="entry name" value="Cell growth inhibitor/plasmid maintenance toxic component"/>
    <property type="match status" value="1"/>
</dbReference>
<dbReference type="AlphaFoldDB" id="A0A7D5UKQ0"/>
<dbReference type="PANTHER" id="PTHR33988">
    <property type="entry name" value="ENDORIBONUCLEASE MAZF-RELATED"/>
    <property type="match status" value="1"/>
</dbReference>
<dbReference type="NCBIfam" id="NF007320">
    <property type="entry name" value="PRK09812.1"/>
    <property type="match status" value="1"/>
</dbReference>
<dbReference type="InterPro" id="IPR003477">
    <property type="entry name" value="PemK-like"/>
</dbReference>
<sequence length="115" mass="11991">MAAFDRGDIVKACLNPVAGHEMQGERRPCLVLSPRAYNKLGLTIVVPITQGGDYSRFQGFAVTLMGSGTETQGVALVNGIKSLDLAARGAKKVETAPPAIVDEVLAKLAAVLNIG</sequence>
<dbReference type="Gene3D" id="2.30.30.110">
    <property type="match status" value="1"/>
</dbReference>
<evidence type="ECO:0000313" key="1">
    <source>
        <dbReference type="EMBL" id="QLI60523.1"/>
    </source>
</evidence>
<dbReference type="GO" id="GO:0016075">
    <property type="term" value="P:rRNA catabolic process"/>
    <property type="evidence" value="ECO:0007669"/>
    <property type="project" value="TreeGrafter"/>
</dbReference>
<reference evidence="1 2" key="1">
    <citation type="submission" date="2019-04" db="EMBL/GenBank/DDBJ databases">
        <title>Novel transposon Tn6433 variants accelerate the dissemination of tet(E) in Aeromonas under oxytetracycline stresses.</title>
        <authorList>
            <person name="Shi Y."/>
            <person name="Tian Z."/>
            <person name="Zhang Y."/>
            <person name="Zhang H."/>
            <person name="Yang M."/>
        </authorList>
    </citation>
    <scope>NUCLEOTIDE SEQUENCE [LARGE SCALE GENOMIC DNA]</scope>
    <source>
        <strain evidence="1 2">T25-39</strain>
        <plasmid evidence="2">paeca2</plasmid>
    </source>
</reference>
<evidence type="ECO:0000313" key="2">
    <source>
        <dbReference type="Proteomes" id="UP000266778"/>
    </source>
</evidence>
<proteinExistence type="predicted"/>
<name>A0A7D5UKQ0_AERCA</name>
<dbReference type="PANTHER" id="PTHR33988:SF3">
    <property type="entry name" value="ENDORIBONUCLEASE TOXIN CHPB-RELATED"/>
    <property type="match status" value="1"/>
</dbReference>